<dbReference type="EMBL" id="AUPZ01000007">
    <property type="protein sequence ID" value="EQB39496.1"/>
    <property type="molecule type" value="Genomic_DNA"/>
</dbReference>
<dbReference type="PATRIC" id="fig|1172190.3.peg.1121"/>
<accession>T0JMV9</accession>
<reference evidence="1 2" key="1">
    <citation type="submission" date="2013-07" db="EMBL/GenBank/DDBJ databases">
        <title>Sulfurimonas hongkongensis AST-10 Genome Sequencing.</title>
        <authorList>
            <person name="Cai L."/>
            <person name="Zhang T."/>
        </authorList>
    </citation>
    <scope>NUCLEOTIDE SEQUENCE [LARGE SCALE GENOMIC DNA]</scope>
    <source>
        <strain evidence="1 2">AST-10</strain>
    </source>
</reference>
<comment type="caution">
    <text evidence="1">The sequence shown here is derived from an EMBL/GenBank/DDBJ whole genome shotgun (WGS) entry which is preliminary data.</text>
</comment>
<dbReference type="AlphaFoldDB" id="T0JMV9"/>
<evidence type="ECO:0000313" key="1">
    <source>
        <dbReference type="EMBL" id="EQB39496.1"/>
    </source>
</evidence>
<protein>
    <recommendedName>
        <fullName evidence="3">Nitrous oxide-stimulated promoter</fullName>
    </recommendedName>
</protein>
<dbReference type="OrthoDB" id="5344095at2"/>
<name>T0JMV9_9BACT</name>
<gene>
    <name evidence="1" type="ORF">M947_05740</name>
</gene>
<dbReference type="RefSeq" id="WP_021287416.1">
    <property type="nucleotide sequence ID" value="NZ_AUPZ01000007.1"/>
</dbReference>
<dbReference type="eggNOG" id="ENOG5033MMY">
    <property type="taxonomic scope" value="Bacteria"/>
</dbReference>
<proteinExistence type="predicted"/>
<organism evidence="1 2">
    <name type="scientific">Sulfurimonas hongkongensis</name>
    <dbReference type="NCBI Taxonomy" id="1172190"/>
    <lineage>
        <taxon>Bacteria</taxon>
        <taxon>Pseudomonadati</taxon>
        <taxon>Campylobacterota</taxon>
        <taxon>Epsilonproteobacteria</taxon>
        <taxon>Campylobacterales</taxon>
        <taxon>Sulfurimonadaceae</taxon>
        <taxon>Sulfurimonas</taxon>
    </lineage>
</organism>
<dbReference type="Proteomes" id="UP000015520">
    <property type="component" value="Unassembled WGS sequence"/>
</dbReference>
<evidence type="ECO:0000313" key="2">
    <source>
        <dbReference type="Proteomes" id="UP000015520"/>
    </source>
</evidence>
<evidence type="ECO:0008006" key="3">
    <source>
        <dbReference type="Google" id="ProtNLM"/>
    </source>
</evidence>
<keyword evidence="2" id="KW-1185">Reference proteome</keyword>
<dbReference type="STRING" id="1172190.M947_05740"/>
<dbReference type="InterPro" id="IPR020483">
    <property type="entry name" value="Uncharacterised_YgbA"/>
</dbReference>
<sequence length="121" mass="14373">MTEEKFIHDSQTVLKFIQCYCDHEHVKAEKKIDSIALSYKDRELNEAIHYTLCDRCEETLYYSYIKLQACPHDEKPSCRKCPKPCYDKKEWKHLAKIMRFSGLKFGVLRIKKLFSGFQKSA</sequence>
<dbReference type="Pfam" id="PF11756">
    <property type="entry name" value="YgbA_NO"/>
    <property type="match status" value="1"/>
</dbReference>
<dbReference type="NCBIfam" id="NF007718">
    <property type="entry name" value="PRK10410.2-2"/>
    <property type="match status" value="1"/>
</dbReference>